<dbReference type="InterPro" id="IPR002933">
    <property type="entry name" value="Peptidase_M20"/>
</dbReference>
<proteinExistence type="predicted"/>
<keyword evidence="2" id="KW-0378">Hydrolase</keyword>
<accession>A0A1H2WU15</accession>
<evidence type="ECO:0000256" key="1">
    <source>
        <dbReference type="ARBA" id="ARBA00022723"/>
    </source>
</evidence>
<dbReference type="Proteomes" id="UP000199488">
    <property type="component" value="Unassembled WGS sequence"/>
</dbReference>
<dbReference type="GO" id="GO:0016787">
    <property type="term" value="F:hydrolase activity"/>
    <property type="evidence" value="ECO:0007669"/>
    <property type="project" value="UniProtKB-KW"/>
</dbReference>
<name>A0A1H2WU15_9BACI</name>
<dbReference type="PANTHER" id="PTHR43808">
    <property type="entry name" value="ACETYLORNITHINE DEACETYLASE"/>
    <property type="match status" value="1"/>
</dbReference>
<dbReference type="AlphaFoldDB" id="A0A1H2WU15"/>
<dbReference type="RefSeq" id="WP_091615665.1">
    <property type="nucleotide sequence ID" value="NZ_FNNC01000006.1"/>
</dbReference>
<dbReference type="InterPro" id="IPR011650">
    <property type="entry name" value="Peptidase_M20_dimer"/>
</dbReference>
<dbReference type="InterPro" id="IPR036264">
    <property type="entry name" value="Bact_exopeptidase_dim_dom"/>
</dbReference>
<feature type="domain" description="Peptidase M20 dimerisation" evidence="3">
    <location>
        <begin position="160"/>
        <end position="262"/>
    </location>
</feature>
<dbReference type="Pfam" id="PF01546">
    <property type="entry name" value="Peptidase_M20"/>
    <property type="match status" value="1"/>
</dbReference>
<keyword evidence="5" id="KW-1185">Reference proteome</keyword>
<evidence type="ECO:0000313" key="5">
    <source>
        <dbReference type="Proteomes" id="UP000199488"/>
    </source>
</evidence>
<dbReference type="EMBL" id="FNNC01000006">
    <property type="protein sequence ID" value="SDW84061.1"/>
    <property type="molecule type" value="Genomic_DNA"/>
</dbReference>
<dbReference type="SUPFAM" id="SSF53187">
    <property type="entry name" value="Zn-dependent exopeptidases"/>
    <property type="match status" value="1"/>
</dbReference>
<protein>
    <submittedName>
        <fullName evidence="4">Succinyl-diaminopimelate desuccinylase</fullName>
    </submittedName>
</protein>
<evidence type="ECO:0000313" key="4">
    <source>
        <dbReference type="EMBL" id="SDW84061.1"/>
    </source>
</evidence>
<evidence type="ECO:0000256" key="2">
    <source>
        <dbReference type="ARBA" id="ARBA00022801"/>
    </source>
</evidence>
<dbReference type="OrthoDB" id="9792335at2"/>
<dbReference type="InterPro" id="IPR050072">
    <property type="entry name" value="Peptidase_M20A"/>
</dbReference>
<reference evidence="4 5" key="1">
    <citation type="submission" date="2016-10" db="EMBL/GenBank/DDBJ databases">
        <authorList>
            <person name="de Groot N.N."/>
        </authorList>
    </citation>
    <scope>NUCLEOTIDE SEQUENCE [LARGE SCALE GENOMIC DNA]</scope>
    <source>
        <strain evidence="4 5">DSM 23126</strain>
    </source>
</reference>
<keyword evidence="1" id="KW-0479">Metal-binding</keyword>
<dbReference type="Gene3D" id="3.30.70.360">
    <property type="match status" value="1"/>
</dbReference>
<dbReference type="Gene3D" id="3.40.630.10">
    <property type="entry name" value="Zn peptidases"/>
    <property type="match status" value="1"/>
</dbReference>
<sequence length="365" mass="40219">MNETIPLLKALISYNTSSLSGVNEAMEFCKKWMEDRGLAVQKHENNGHSMLVCEIGSGSQTLIFNGHLDVVKGKEEQFAPYEKDAKLYGRGSADMKAGLAAMMSAMVRLKEIPPDCKVQLQIVPDEETGGRNGTGYLVDTGHKGDFVICGEPTGLGIAIQSKGVLQLDITVTGSSTHGSRPWEGENAIEKAFALYERIKQLPFSRERSELYAQPSINLAKIQAGTVYNKVPAKCEFSLDIRYLPDQLPEDILQQINSLSEDEVSVHICNDPVNTEVDNPYVKTLSESVTRHTQLEKVNIFGQHGSSDGQYFTVYGVPAVEFGPVGYNWHGDNELVYTSSIPEYENILVDFAGNFSSVQPPVFNND</sequence>
<gene>
    <name evidence="4" type="ORF">SAMN05421781_2493</name>
</gene>
<evidence type="ECO:0000259" key="3">
    <source>
        <dbReference type="Pfam" id="PF07687"/>
    </source>
</evidence>
<dbReference type="STRING" id="1122204.SAMN05421781_2493"/>
<dbReference type="Pfam" id="PF07687">
    <property type="entry name" value="M20_dimer"/>
    <property type="match status" value="1"/>
</dbReference>
<dbReference type="GO" id="GO:0046872">
    <property type="term" value="F:metal ion binding"/>
    <property type="evidence" value="ECO:0007669"/>
    <property type="project" value="UniProtKB-KW"/>
</dbReference>
<organism evidence="4 5">
    <name type="scientific">Marinococcus luteus</name>
    <dbReference type="NCBI Taxonomy" id="1122204"/>
    <lineage>
        <taxon>Bacteria</taxon>
        <taxon>Bacillati</taxon>
        <taxon>Bacillota</taxon>
        <taxon>Bacilli</taxon>
        <taxon>Bacillales</taxon>
        <taxon>Bacillaceae</taxon>
        <taxon>Marinococcus</taxon>
    </lineage>
</organism>
<dbReference type="SUPFAM" id="SSF55031">
    <property type="entry name" value="Bacterial exopeptidase dimerisation domain"/>
    <property type="match status" value="1"/>
</dbReference>